<evidence type="ECO:0000256" key="1">
    <source>
        <dbReference type="SAM" id="MobiDB-lite"/>
    </source>
</evidence>
<dbReference type="SUPFAM" id="SSF81606">
    <property type="entry name" value="PP2C-like"/>
    <property type="match status" value="1"/>
</dbReference>
<comment type="caution">
    <text evidence="3">The sequence shown here is derived from an EMBL/GenBank/DDBJ whole genome shotgun (WGS) entry which is preliminary data.</text>
</comment>
<dbReference type="SMART" id="SM00332">
    <property type="entry name" value="PP2Cc"/>
    <property type="match status" value="1"/>
</dbReference>
<dbReference type="SMART" id="SM00331">
    <property type="entry name" value="PP2C_SIG"/>
    <property type="match status" value="1"/>
</dbReference>
<dbReference type="PROSITE" id="PS51746">
    <property type="entry name" value="PPM_2"/>
    <property type="match status" value="1"/>
</dbReference>
<dbReference type="PANTHER" id="PTHR47992">
    <property type="entry name" value="PROTEIN PHOSPHATASE"/>
    <property type="match status" value="1"/>
</dbReference>
<evidence type="ECO:0000313" key="3">
    <source>
        <dbReference type="EMBL" id="CBI07841.1"/>
    </source>
</evidence>
<dbReference type="InterPro" id="IPR001932">
    <property type="entry name" value="PPM-type_phosphatase-like_dom"/>
</dbReference>
<dbReference type="EMBL" id="CABQ01000148">
    <property type="protein sequence ID" value="CBI07841.1"/>
    <property type="molecule type" value="Genomic_DNA"/>
</dbReference>
<reference evidence="3" key="1">
    <citation type="submission" date="2009-10" db="EMBL/GenBank/DDBJ databases">
        <title>Diversity of trophic interactions inside an arsenic-rich microbial ecosystem.</title>
        <authorList>
            <person name="Bertin P.N."/>
            <person name="Heinrich-Salmeron A."/>
            <person name="Pelletier E."/>
            <person name="Goulhen-Chollet F."/>
            <person name="Arsene-Ploetze F."/>
            <person name="Gallien S."/>
            <person name="Calteau A."/>
            <person name="Vallenet D."/>
            <person name="Casiot C."/>
            <person name="Chane-Woon-Ming B."/>
            <person name="Giloteaux L."/>
            <person name="Barakat M."/>
            <person name="Bonnefoy V."/>
            <person name="Bruneel O."/>
            <person name="Chandler M."/>
            <person name="Cleiss J."/>
            <person name="Duran R."/>
            <person name="Elbaz-Poulichet F."/>
            <person name="Fonknechten N."/>
            <person name="Lauga B."/>
            <person name="Mornico D."/>
            <person name="Ortet P."/>
            <person name="Schaeffer C."/>
            <person name="Siguier P."/>
            <person name="Alexander Thil Smith A."/>
            <person name="Van Dorsselaer A."/>
            <person name="Weissenbach J."/>
            <person name="Medigue C."/>
            <person name="Le Paslier D."/>
        </authorList>
    </citation>
    <scope>NUCLEOTIDE SEQUENCE</scope>
</reference>
<name>E6QKS1_9ZZZZ</name>
<protein>
    <submittedName>
        <fullName evidence="3">Protein phosphatase 2C-like protein</fullName>
    </submittedName>
</protein>
<feature type="domain" description="PPM-type phosphatase" evidence="2">
    <location>
        <begin position="9"/>
        <end position="277"/>
    </location>
</feature>
<feature type="region of interest" description="Disordered" evidence="1">
    <location>
        <begin position="67"/>
        <end position="102"/>
    </location>
</feature>
<sequence length="278" mass="30035">MPSAVLRYTAAAITDRGRKRASNEDAFGYSVEDGVYVVCDGMGGAAAGEVASTLAVEELLRLLTGRGEAHEGEPRQPEARENDPGHPALAGHPDRIDTRNPLPGVLPTIVAEAVEAANTAIHSRAQRSLRLSGMGTTLVALVADEHQLWIINIGDSRCYRLRLSALELCTQDHSLIEEQIRLGRMTRAEAARSPLRNVITRAVGTQQRVTPDVFPAEPRPGDLYLLCSDGLTRELSDAMIESILRQPNSLDQLCANLVHAANKAGGHDNITCLLLRVD</sequence>
<accession>E6QKS1</accession>
<dbReference type="GO" id="GO:0004722">
    <property type="term" value="F:protein serine/threonine phosphatase activity"/>
    <property type="evidence" value="ECO:0007669"/>
    <property type="project" value="InterPro"/>
</dbReference>
<proteinExistence type="predicted"/>
<dbReference type="Gene3D" id="3.60.40.10">
    <property type="entry name" value="PPM-type phosphatase domain"/>
    <property type="match status" value="1"/>
</dbReference>
<gene>
    <name evidence="3" type="ORF">CARN6_1239</name>
</gene>
<feature type="compositionally biased region" description="Basic and acidic residues" evidence="1">
    <location>
        <begin position="67"/>
        <end position="84"/>
    </location>
</feature>
<dbReference type="Pfam" id="PF13672">
    <property type="entry name" value="PP2C_2"/>
    <property type="match status" value="1"/>
</dbReference>
<organism evidence="3">
    <name type="scientific">mine drainage metagenome</name>
    <dbReference type="NCBI Taxonomy" id="410659"/>
    <lineage>
        <taxon>unclassified sequences</taxon>
        <taxon>metagenomes</taxon>
        <taxon>ecological metagenomes</taxon>
    </lineage>
</organism>
<dbReference type="AlphaFoldDB" id="E6QKS1"/>
<evidence type="ECO:0000259" key="2">
    <source>
        <dbReference type="PROSITE" id="PS51746"/>
    </source>
</evidence>
<dbReference type="InterPro" id="IPR015655">
    <property type="entry name" value="PP2C"/>
</dbReference>
<dbReference type="InterPro" id="IPR036457">
    <property type="entry name" value="PPM-type-like_dom_sf"/>
</dbReference>
<dbReference type="CDD" id="cd00143">
    <property type="entry name" value="PP2Cc"/>
    <property type="match status" value="1"/>
</dbReference>